<dbReference type="RefSeq" id="WP_378311379.1">
    <property type="nucleotide sequence ID" value="NZ_JBHUKS010000030.1"/>
</dbReference>
<reference evidence="3" key="1">
    <citation type="journal article" date="2019" name="Int. J. Syst. Evol. Microbiol.">
        <title>The Global Catalogue of Microorganisms (GCM) 10K type strain sequencing project: providing services to taxonomists for standard genome sequencing and annotation.</title>
        <authorList>
            <consortium name="The Broad Institute Genomics Platform"/>
            <consortium name="The Broad Institute Genome Sequencing Center for Infectious Disease"/>
            <person name="Wu L."/>
            <person name="Ma J."/>
        </authorList>
    </citation>
    <scope>NUCLEOTIDE SEQUENCE [LARGE SCALE GENOMIC DNA]</scope>
    <source>
        <strain evidence="3">CGMCC 4.7641</strain>
    </source>
</reference>
<feature type="transmembrane region" description="Helical" evidence="1">
    <location>
        <begin position="27"/>
        <end position="47"/>
    </location>
</feature>
<comment type="caution">
    <text evidence="2">The sequence shown here is derived from an EMBL/GenBank/DDBJ whole genome shotgun (WGS) entry which is preliminary data.</text>
</comment>
<keyword evidence="1" id="KW-1133">Transmembrane helix</keyword>
<organism evidence="2 3">
    <name type="scientific">Amycolatopsis silviterrae</name>
    <dbReference type="NCBI Taxonomy" id="1656914"/>
    <lineage>
        <taxon>Bacteria</taxon>
        <taxon>Bacillati</taxon>
        <taxon>Actinomycetota</taxon>
        <taxon>Actinomycetes</taxon>
        <taxon>Pseudonocardiales</taxon>
        <taxon>Pseudonocardiaceae</taxon>
        <taxon>Amycolatopsis</taxon>
    </lineage>
</organism>
<feature type="transmembrane region" description="Helical" evidence="1">
    <location>
        <begin position="140"/>
        <end position="159"/>
    </location>
</feature>
<feature type="transmembrane region" description="Helical" evidence="1">
    <location>
        <begin position="54"/>
        <end position="73"/>
    </location>
</feature>
<keyword evidence="3" id="KW-1185">Reference proteome</keyword>
<evidence type="ECO:0000313" key="3">
    <source>
        <dbReference type="Proteomes" id="UP001597483"/>
    </source>
</evidence>
<dbReference type="Proteomes" id="UP001597483">
    <property type="component" value="Unassembled WGS sequence"/>
</dbReference>
<sequence>MESRSVGARDRGFRRGYYVLRACGAGVFWSLTVPALAVAALAIVATIRRRRLDFVGLLVLAELATTLTLTLVTRNPRVAALREAAYVLVAGVFCLATLFQRAPLTHVFTASAASFGDPARERAFAYAWSSVPRYRRWQRALTAVSGAILLAAAVVRAVLLLSASEAGLADAVDMSNTVTLWMVGALGVAGGVLIQVPRRIIERLAEQDRAEAGG</sequence>
<gene>
    <name evidence="2" type="ORF">ACFSVL_37445</name>
</gene>
<accession>A0ABW5HJL1</accession>
<feature type="transmembrane region" description="Helical" evidence="1">
    <location>
        <begin position="79"/>
        <end position="99"/>
    </location>
</feature>
<feature type="transmembrane region" description="Helical" evidence="1">
    <location>
        <begin position="179"/>
        <end position="196"/>
    </location>
</feature>
<keyword evidence="1" id="KW-0812">Transmembrane</keyword>
<keyword evidence="1" id="KW-0472">Membrane</keyword>
<protein>
    <submittedName>
        <fullName evidence="2">VC0807 family protein</fullName>
    </submittedName>
</protein>
<dbReference type="NCBIfam" id="NF041646">
    <property type="entry name" value="VC0807_fam"/>
    <property type="match status" value="1"/>
</dbReference>
<name>A0ABW5HJL1_9PSEU</name>
<dbReference type="EMBL" id="JBHUKS010000030">
    <property type="protein sequence ID" value="MFD2473135.1"/>
    <property type="molecule type" value="Genomic_DNA"/>
</dbReference>
<evidence type="ECO:0000256" key="1">
    <source>
        <dbReference type="SAM" id="Phobius"/>
    </source>
</evidence>
<proteinExistence type="predicted"/>
<evidence type="ECO:0000313" key="2">
    <source>
        <dbReference type="EMBL" id="MFD2473135.1"/>
    </source>
</evidence>